<feature type="region of interest" description="Disordered" evidence="1">
    <location>
        <begin position="50"/>
        <end position="80"/>
    </location>
</feature>
<accession>A0A833WFX8</accession>
<feature type="region of interest" description="Disordered" evidence="1">
    <location>
        <begin position="1"/>
        <end position="20"/>
    </location>
</feature>
<dbReference type="Proteomes" id="UP000602510">
    <property type="component" value="Unassembled WGS sequence"/>
</dbReference>
<keyword evidence="3" id="KW-1185">Reference proteome</keyword>
<comment type="caution">
    <text evidence="2">The sequence shown here is derived from an EMBL/GenBank/DDBJ whole genome shotgun (WGS) entry which is preliminary data.</text>
</comment>
<protein>
    <submittedName>
        <fullName evidence="2">Uncharacterized protein</fullName>
    </submittedName>
</protein>
<evidence type="ECO:0000313" key="3">
    <source>
        <dbReference type="Proteomes" id="UP000602510"/>
    </source>
</evidence>
<dbReference type="EMBL" id="WSZM01000467">
    <property type="protein sequence ID" value="KAF4032735.1"/>
    <property type="molecule type" value="Genomic_DNA"/>
</dbReference>
<sequence>MTARRTNRNQGATKAPADIRATHGMAPIQLEAANAAPGIPSLPVIQAVAPGATEPDNEPRPAMAGVAGETNEDGGEKETGRIDLRNVKMEPFSGLISPGAYDSGVRDWWKQFADQLEDAQVLAGQQWSMNAKQSALSIFLWIPRGVG</sequence>
<name>A0A833WFX8_PHYIN</name>
<gene>
    <name evidence="2" type="ORF">GN244_ATG15381</name>
</gene>
<evidence type="ECO:0000256" key="1">
    <source>
        <dbReference type="SAM" id="MobiDB-lite"/>
    </source>
</evidence>
<dbReference type="AlphaFoldDB" id="A0A833WFX8"/>
<reference evidence="2" key="1">
    <citation type="submission" date="2020-04" db="EMBL/GenBank/DDBJ databases">
        <title>Hybrid Assembly of Korean Phytophthora infestans isolates.</title>
        <authorList>
            <person name="Prokchorchik M."/>
            <person name="Lee Y."/>
            <person name="Seo J."/>
            <person name="Cho J.-H."/>
            <person name="Park Y.-E."/>
            <person name="Jang D.-C."/>
            <person name="Im J.-S."/>
            <person name="Choi J.-G."/>
            <person name="Park H.-J."/>
            <person name="Lee G.-B."/>
            <person name="Lee Y.-G."/>
            <person name="Hong S.-Y."/>
            <person name="Cho K."/>
            <person name="Sohn K.H."/>
        </authorList>
    </citation>
    <scope>NUCLEOTIDE SEQUENCE</scope>
    <source>
        <strain evidence="2">KR_1_A1</strain>
    </source>
</reference>
<proteinExistence type="predicted"/>
<organism evidence="2 3">
    <name type="scientific">Phytophthora infestans</name>
    <name type="common">Potato late blight agent</name>
    <name type="synonym">Botrytis infestans</name>
    <dbReference type="NCBI Taxonomy" id="4787"/>
    <lineage>
        <taxon>Eukaryota</taxon>
        <taxon>Sar</taxon>
        <taxon>Stramenopiles</taxon>
        <taxon>Oomycota</taxon>
        <taxon>Peronosporomycetes</taxon>
        <taxon>Peronosporales</taxon>
        <taxon>Peronosporaceae</taxon>
        <taxon>Phytophthora</taxon>
    </lineage>
</organism>
<evidence type="ECO:0000313" key="2">
    <source>
        <dbReference type="EMBL" id="KAF4032735.1"/>
    </source>
</evidence>